<protein>
    <recommendedName>
        <fullName evidence="5">MARVEL domain-containing protein</fullName>
    </recommendedName>
</protein>
<feature type="region of interest" description="Disordered" evidence="1">
    <location>
        <begin position="192"/>
        <end position="250"/>
    </location>
</feature>
<proteinExistence type="predicted"/>
<organism evidence="3 4">
    <name type="scientific">Capronia coronata CBS 617.96</name>
    <dbReference type="NCBI Taxonomy" id="1182541"/>
    <lineage>
        <taxon>Eukaryota</taxon>
        <taxon>Fungi</taxon>
        <taxon>Dikarya</taxon>
        <taxon>Ascomycota</taxon>
        <taxon>Pezizomycotina</taxon>
        <taxon>Eurotiomycetes</taxon>
        <taxon>Chaetothyriomycetidae</taxon>
        <taxon>Chaetothyriales</taxon>
        <taxon>Herpotrichiellaceae</taxon>
        <taxon>Capronia</taxon>
    </lineage>
</organism>
<evidence type="ECO:0000313" key="4">
    <source>
        <dbReference type="Proteomes" id="UP000019484"/>
    </source>
</evidence>
<gene>
    <name evidence="3" type="ORF">A1O1_04392</name>
</gene>
<sequence>MSKTKTKMKSRPQVYPQRPFHIIRAISFICSGIASGILIYFCIQLRQDGFKLPWTFVLVLASTLSSLLTLVLTSIIYSCAYLSPLFNLITNLLILTIWTVALALLTWNMYGTLGHSCSRANWASDAGMMVCRTYKALYSFTVFGWVAQVAQIVLDVRSRRAETALGRYDMMMADSRDSTLQLQQLRDFKVGDHLRGDSRSSNGDGDIANSNTNSNFNSGFLPGGGGGGVHDGLGHGHGHGHGDDVPYGLHDYRANAEGRRHPAFRERARERETQPLNNNVYNYNYKNNNTNYTTGRRPPGQPFSSPEYGRTAAPAIRMDDFNYSQAQNQNHNRYAAHTGYKNDGYGYGYGYGPQR</sequence>
<dbReference type="RefSeq" id="XP_007723476.1">
    <property type="nucleotide sequence ID" value="XM_007725286.1"/>
</dbReference>
<feature type="transmembrane region" description="Helical" evidence="2">
    <location>
        <begin position="21"/>
        <end position="41"/>
    </location>
</feature>
<feature type="compositionally biased region" description="Gly residues" evidence="1">
    <location>
        <begin position="221"/>
        <end position="231"/>
    </location>
</feature>
<dbReference type="GeneID" id="19159275"/>
<keyword evidence="2" id="KW-1133">Transmembrane helix</keyword>
<feature type="transmembrane region" description="Helical" evidence="2">
    <location>
        <begin position="89"/>
        <end position="110"/>
    </location>
</feature>
<feature type="transmembrane region" description="Helical" evidence="2">
    <location>
        <begin position="53"/>
        <end position="77"/>
    </location>
</feature>
<evidence type="ECO:0000313" key="3">
    <source>
        <dbReference type="EMBL" id="EXJ91282.1"/>
    </source>
</evidence>
<comment type="caution">
    <text evidence="3">The sequence shown here is derived from an EMBL/GenBank/DDBJ whole genome shotgun (WGS) entry which is preliminary data.</text>
</comment>
<dbReference type="OrthoDB" id="5344006at2759"/>
<feature type="compositionally biased region" description="Low complexity" evidence="1">
    <location>
        <begin position="209"/>
        <end position="218"/>
    </location>
</feature>
<keyword evidence="4" id="KW-1185">Reference proteome</keyword>
<reference evidence="3 4" key="1">
    <citation type="submission" date="2013-03" db="EMBL/GenBank/DDBJ databases">
        <title>The Genome Sequence of Capronia coronata CBS 617.96.</title>
        <authorList>
            <consortium name="The Broad Institute Genomics Platform"/>
            <person name="Cuomo C."/>
            <person name="de Hoog S."/>
            <person name="Gorbushina A."/>
            <person name="Walker B."/>
            <person name="Young S.K."/>
            <person name="Zeng Q."/>
            <person name="Gargeya S."/>
            <person name="Fitzgerald M."/>
            <person name="Haas B."/>
            <person name="Abouelleil A."/>
            <person name="Allen A.W."/>
            <person name="Alvarado L."/>
            <person name="Arachchi H.M."/>
            <person name="Berlin A.M."/>
            <person name="Chapman S.B."/>
            <person name="Gainer-Dewar J."/>
            <person name="Goldberg J."/>
            <person name="Griggs A."/>
            <person name="Gujja S."/>
            <person name="Hansen M."/>
            <person name="Howarth C."/>
            <person name="Imamovic A."/>
            <person name="Ireland A."/>
            <person name="Larimer J."/>
            <person name="McCowan C."/>
            <person name="Murphy C."/>
            <person name="Pearson M."/>
            <person name="Poon T.W."/>
            <person name="Priest M."/>
            <person name="Roberts A."/>
            <person name="Saif S."/>
            <person name="Shea T."/>
            <person name="Sisk P."/>
            <person name="Sykes S."/>
            <person name="Wortman J."/>
            <person name="Nusbaum C."/>
            <person name="Birren B."/>
        </authorList>
    </citation>
    <scope>NUCLEOTIDE SEQUENCE [LARGE SCALE GENOMIC DNA]</scope>
    <source>
        <strain evidence="3 4">CBS 617.96</strain>
    </source>
</reference>
<dbReference type="EMBL" id="AMWN01000003">
    <property type="protein sequence ID" value="EXJ91282.1"/>
    <property type="molecule type" value="Genomic_DNA"/>
</dbReference>
<feature type="compositionally biased region" description="Basic and acidic residues" evidence="1">
    <location>
        <begin position="240"/>
        <end position="250"/>
    </location>
</feature>
<keyword evidence="2" id="KW-0472">Membrane</keyword>
<dbReference type="Proteomes" id="UP000019484">
    <property type="component" value="Unassembled WGS sequence"/>
</dbReference>
<name>W9YEI0_9EURO</name>
<dbReference type="eggNOG" id="ENOG502SNDB">
    <property type="taxonomic scope" value="Eukaryota"/>
</dbReference>
<dbReference type="HOGENOM" id="CLU_082475_0_0_1"/>
<evidence type="ECO:0008006" key="5">
    <source>
        <dbReference type="Google" id="ProtNLM"/>
    </source>
</evidence>
<keyword evidence="2" id="KW-0812">Transmembrane</keyword>
<evidence type="ECO:0000256" key="1">
    <source>
        <dbReference type="SAM" id="MobiDB-lite"/>
    </source>
</evidence>
<evidence type="ECO:0000256" key="2">
    <source>
        <dbReference type="SAM" id="Phobius"/>
    </source>
</evidence>
<accession>W9YEI0</accession>
<dbReference type="AlphaFoldDB" id="W9YEI0"/>